<protein>
    <submittedName>
        <fullName evidence="2">Uncharacterized protein</fullName>
    </submittedName>
</protein>
<dbReference type="EMBL" id="VULT01000018">
    <property type="protein sequence ID" value="MSS18293.1"/>
    <property type="molecule type" value="Genomic_DNA"/>
</dbReference>
<evidence type="ECO:0000256" key="1">
    <source>
        <dbReference type="SAM" id="SignalP"/>
    </source>
</evidence>
<keyword evidence="1" id="KW-0732">Signal</keyword>
<name>A0A6L5XFL7_9BACT</name>
<feature type="chain" id="PRO_5027008775" evidence="1">
    <location>
        <begin position="22"/>
        <end position="515"/>
    </location>
</feature>
<evidence type="ECO:0000313" key="3">
    <source>
        <dbReference type="Proteomes" id="UP000483362"/>
    </source>
</evidence>
<accession>A0A6L5XFL7</accession>
<reference evidence="2 3" key="1">
    <citation type="submission" date="2019-08" db="EMBL/GenBank/DDBJ databases">
        <title>In-depth cultivation of the pig gut microbiome towards novel bacterial diversity and tailored functional studies.</title>
        <authorList>
            <person name="Wylensek D."/>
            <person name="Hitch T.C.A."/>
            <person name="Clavel T."/>
        </authorList>
    </citation>
    <scope>NUCLEOTIDE SEQUENCE [LARGE SCALE GENOMIC DNA]</scope>
    <source>
        <strain evidence="2 3">Oil-RF-744-WCA-WT-10</strain>
    </source>
</reference>
<organism evidence="2 3">
    <name type="scientific">Sodaliphilus pleomorphus</name>
    <dbReference type="NCBI Taxonomy" id="2606626"/>
    <lineage>
        <taxon>Bacteria</taxon>
        <taxon>Pseudomonadati</taxon>
        <taxon>Bacteroidota</taxon>
        <taxon>Bacteroidia</taxon>
        <taxon>Bacteroidales</taxon>
        <taxon>Muribaculaceae</taxon>
        <taxon>Sodaliphilus</taxon>
    </lineage>
</organism>
<gene>
    <name evidence="2" type="ORF">FYJ29_11055</name>
</gene>
<proteinExistence type="predicted"/>
<comment type="caution">
    <text evidence="2">The sequence shown here is derived from an EMBL/GenBank/DDBJ whole genome shotgun (WGS) entry which is preliminary data.</text>
</comment>
<keyword evidence="3" id="KW-1185">Reference proteome</keyword>
<evidence type="ECO:0000313" key="2">
    <source>
        <dbReference type="EMBL" id="MSS18293.1"/>
    </source>
</evidence>
<sequence>MTIKSIILPAAILLAAASASGQHSVVFDPTIITEPPKGIVHDMLKRSTTILMQYSEEDYEIINDRYAYSKYVLADNGDVYLYRPLAAIKDNCYLKLQRGNGDTLVAHLPQAIYELQVPDFDGQVESTMFYAFPMLKKPGDVFLQPDTVTGATDYTMRFTLTDGVLKQVDNDRYLGMITDDFTWGLIAEKDVRVDSFSGVPNALPASAEAAVSDYVLKYTDAYLGETYKMTKGAVSDGKVYLRNPLSPPGDSQWIAGDIDGNKAVMKYGQYLGVDTVSLLHYMYFMSALYDEQQQELQPTGQLELNFDSQRRKFSSAGPAEAMIINAGPDEPNPAKATFWLNPSFYEFQSQPATPVTPSIQRYYVFDADNDAYAYFKFEVQPFDVDGNYINPDSLFYVIYVDGRPFTLTPGVYKDLKTDMTEIPFDYRDSDVQSMGVYVRQVYIYQPLREEQLGVQSVYRCNGVERRSPICTTGIDAVKTAGASQASGHAYDLQGRRVNASTRGQVIIVDGKKILK</sequence>
<dbReference type="AlphaFoldDB" id="A0A6L5XFL7"/>
<dbReference type="RefSeq" id="WP_154326792.1">
    <property type="nucleotide sequence ID" value="NZ_CP045696.1"/>
</dbReference>
<feature type="signal peptide" evidence="1">
    <location>
        <begin position="1"/>
        <end position="21"/>
    </location>
</feature>
<dbReference type="Proteomes" id="UP000483362">
    <property type="component" value="Unassembled WGS sequence"/>
</dbReference>